<dbReference type="Pfam" id="PF00361">
    <property type="entry name" value="Proton_antipo_M"/>
    <property type="match status" value="1"/>
</dbReference>
<dbReference type="EMBL" id="MH133969">
    <property type="protein sequence ID" value="AYN50502.1"/>
    <property type="molecule type" value="Genomic_DNA"/>
</dbReference>
<dbReference type="GO" id="GO:0005743">
    <property type="term" value="C:mitochondrial inner membrane"/>
    <property type="evidence" value="ECO:0007669"/>
    <property type="project" value="UniProtKB-SubCell"/>
</dbReference>
<name>A0A3G2JZM4_9PSIT</name>
<keyword evidence="14 16" id="KW-0472">Membrane</keyword>
<geneLocation type="mitochondrion" evidence="20"/>
<evidence type="ECO:0000256" key="2">
    <source>
        <dbReference type="ARBA" id="ARBA00012944"/>
    </source>
</evidence>
<feature type="transmembrane region" description="Helical" evidence="16">
    <location>
        <begin position="6"/>
        <end position="28"/>
    </location>
</feature>
<comment type="subcellular location">
    <subcellularLocation>
        <location evidence="1">Mitochondrion inner membrane</location>
        <topology evidence="1">Multi-pass membrane protein</topology>
    </subcellularLocation>
</comment>
<evidence type="ECO:0000256" key="1">
    <source>
        <dbReference type="ARBA" id="ARBA00004448"/>
    </source>
</evidence>
<feature type="transmembrane region" description="Helical" evidence="16">
    <location>
        <begin position="402"/>
        <end position="423"/>
    </location>
</feature>
<keyword evidence="5" id="KW-0679">Respiratory chain</keyword>
<feature type="transmembrane region" description="Helical" evidence="16">
    <location>
        <begin position="300"/>
        <end position="320"/>
    </location>
</feature>
<dbReference type="GO" id="GO:0003954">
    <property type="term" value="F:NADH dehydrogenase activity"/>
    <property type="evidence" value="ECO:0007669"/>
    <property type="project" value="TreeGrafter"/>
</dbReference>
<keyword evidence="7" id="KW-0999">Mitochondrion inner membrane</keyword>
<feature type="transmembrane region" description="Helical" evidence="16">
    <location>
        <begin position="453"/>
        <end position="472"/>
    </location>
</feature>
<dbReference type="GO" id="GO:0008137">
    <property type="term" value="F:NADH dehydrogenase (ubiquinone) activity"/>
    <property type="evidence" value="ECO:0007669"/>
    <property type="project" value="UniProtKB-EC"/>
</dbReference>
<dbReference type="PANTHER" id="PTHR42829:SF2">
    <property type="entry name" value="NADH-UBIQUINONE OXIDOREDUCTASE CHAIN 5"/>
    <property type="match status" value="1"/>
</dbReference>
<keyword evidence="6 16" id="KW-0812">Transmembrane</keyword>
<dbReference type="InterPro" id="IPR003945">
    <property type="entry name" value="NU5C-like"/>
</dbReference>
<dbReference type="InterPro" id="IPR001750">
    <property type="entry name" value="ND/Mrp_TM"/>
</dbReference>
<dbReference type="GO" id="GO:0015990">
    <property type="term" value="P:electron transport coupled proton transport"/>
    <property type="evidence" value="ECO:0007669"/>
    <property type="project" value="TreeGrafter"/>
</dbReference>
<feature type="transmembrane region" description="Helical" evidence="16">
    <location>
        <begin position="119"/>
        <end position="136"/>
    </location>
</feature>
<feature type="transmembrane region" description="Helical" evidence="16">
    <location>
        <begin position="332"/>
        <end position="350"/>
    </location>
</feature>
<feature type="transmembrane region" description="Helical" evidence="16">
    <location>
        <begin position="213"/>
        <end position="232"/>
    </location>
</feature>
<dbReference type="InterPro" id="IPR018393">
    <property type="entry name" value="NADHpl_OxRdtase_5_subgr"/>
</dbReference>
<keyword evidence="11 16" id="KW-0520">NAD</keyword>
<keyword evidence="9" id="KW-0249">Electron transport</keyword>
<evidence type="ECO:0000256" key="5">
    <source>
        <dbReference type="ARBA" id="ARBA00022660"/>
    </source>
</evidence>
<evidence type="ECO:0000256" key="3">
    <source>
        <dbReference type="ARBA" id="ARBA00021096"/>
    </source>
</evidence>
<dbReference type="AlphaFoldDB" id="A0A3G2JZM4"/>
<feature type="domain" description="NADH:quinone oxidoreductase/Mrp antiporter transmembrane" evidence="17">
    <location>
        <begin position="136"/>
        <end position="417"/>
    </location>
</feature>
<feature type="transmembrane region" description="Helical" evidence="16">
    <location>
        <begin position="142"/>
        <end position="162"/>
    </location>
</feature>
<organism evidence="20">
    <name type="scientific">Zanda baudinii</name>
    <dbReference type="NCBI Taxonomy" id="986099"/>
    <lineage>
        <taxon>Eukaryota</taxon>
        <taxon>Metazoa</taxon>
        <taxon>Chordata</taxon>
        <taxon>Craniata</taxon>
        <taxon>Vertebrata</taxon>
        <taxon>Euteleostomi</taxon>
        <taxon>Archelosauria</taxon>
        <taxon>Archosauria</taxon>
        <taxon>Dinosauria</taxon>
        <taxon>Saurischia</taxon>
        <taxon>Theropoda</taxon>
        <taxon>Coelurosauria</taxon>
        <taxon>Aves</taxon>
        <taxon>Neognathae</taxon>
        <taxon>Neoaves</taxon>
        <taxon>Telluraves</taxon>
        <taxon>Australaves</taxon>
        <taxon>Psittaciformes</taxon>
        <taxon>Cacatuidae</taxon>
        <taxon>Zanda</taxon>
    </lineage>
</organism>
<keyword evidence="13 16" id="KW-0496">Mitochondrion</keyword>
<evidence type="ECO:0000256" key="14">
    <source>
        <dbReference type="ARBA" id="ARBA00023136"/>
    </source>
</evidence>
<dbReference type="InterPro" id="IPR010934">
    <property type="entry name" value="NADH_DH_su5_C"/>
</dbReference>
<evidence type="ECO:0000313" key="20">
    <source>
        <dbReference type="EMBL" id="AYN50502.1"/>
    </source>
</evidence>
<evidence type="ECO:0000256" key="8">
    <source>
        <dbReference type="ARBA" id="ARBA00022967"/>
    </source>
</evidence>
<proteinExistence type="inferred from homology"/>
<evidence type="ECO:0000256" key="15">
    <source>
        <dbReference type="ARBA" id="ARBA00049551"/>
    </source>
</evidence>
<dbReference type="PANTHER" id="PTHR42829">
    <property type="entry name" value="NADH-UBIQUINONE OXIDOREDUCTASE CHAIN 5"/>
    <property type="match status" value="1"/>
</dbReference>
<keyword evidence="12 16" id="KW-0830">Ubiquinone</keyword>
<feature type="transmembrane region" description="Helical" evidence="16">
    <location>
        <begin position="87"/>
        <end position="107"/>
    </location>
</feature>
<evidence type="ECO:0000259" key="17">
    <source>
        <dbReference type="Pfam" id="PF00361"/>
    </source>
</evidence>
<feature type="transmembrane region" description="Helical" evidence="16">
    <location>
        <begin position="271"/>
        <end position="293"/>
    </location>
</feature>
<reference evidence="20" key="1">
    <citation type="submission" date="2018-03" db="EMBL/GenBank/DDBJ databases">
        <title>New insight into mitochondrial genome evolution of parrots (Psittaciformes) indicates that the ancestral mitogenome contained a duplicated region and gave selective advantage.</title>
        <authorList>
            <person name="Urantowka A.D."/>
            <person name="Kroczak A."/>
            <person name="Mackiewicz P."/>
        </authorList>
    </citation>
    <scope>NUCLEOTIDE SEQUENCE</scope>
</reference>
<evidence type="ECO:0000256" key="9">
    <source>
        <dbReference type="ARBA" id="ARBA00022982"/>
    </source>
</evidence>
<feature type="domain" description="NADH-Ubiquinone oxidoreductase (complex I) chain 5 N-terminal" evidence="18">
    <location>
        <begin position="70"/>
        <end position="120"/>
    </location>
</feature>
<comment type="catalytic activity">
    <reaction evidence="15 16">
        <text>a ubiquinone + NADH + 5 H(+)(in) = a ubiquinol + NAD(+) + 4 H(+)(out)</text>
        <dbReference type="Rhea" id="RHEA:29091"/>
        <dbReference type="Rhea" id="RHEA-COMP:9565"/>
        <dbReference type="Rhea" id="RHEA-COMP:9566"/>
        <dbReference type="ChEBI" id="CHEBI:15378"/>
        <dbReference type="ChEBI" id="CHEBI:16389"/>
        <dbReference type="ChEBI" id="CHEBI:17976"/>
        <dbReference type="ChEBI" id="CHEBI:57540"/>
        <dbReference type="ChEBI" id="CHEBI:57945"/>
        <dbReference type="EC" id="7.1.1.2"/>
    </reaction>
</comment>
<feature type="domain" description="NADH dehydrogenase subunit 5 C-terminal" evidence="19">
    <location>
        <begin position="421"/>
        <end position="599"/>
    </location>
</feature>
<keyword evidence="8" id="KW-1278">Translocase</keyword>
<dbReference type="EC" id="7.1.1.2" evidence="2 16"/>
<comment type="similarity">
    <text evidence="16">Belongs to the complex I subunit 5 family.</text>
</comment>
<accession>A0A3G2JZM4</accession>
<evidence type="ECO:0000256" key="7">
    <source>
        <dbReference type="ARBA" id="ARBA00022792"/>
    </source>
</evidence>
<keyword evidence="4 16" id="KW-0813">Transport</keyword>
<feature type="transmembrane region" description="Helical" evidence="16">
    <location>
        <begin position="244"/>
        <end position="265"/>
    </location>
</feature>
<keyword evidence="10 16" id="KW-1133">Transmembrane helix</keyword>
<feature type="transmembrane region" description="Helical" evidence="16">
    <location>
        <begin position="484"/>
        <end position="503"/>
    </location>
</feature>
<dbReference type="NCBIfam" id="TIGR01974">
    <property type="entry name" value="NDH_I_L"/>
    <property type="match status" value="1"/>
</dbReference>
<evidence type="ECO:0000259" key="19">
    <source>
        <dbReference type="Pfam" id="PF06455"/>
    </source>
</evidence>
<evidence type="ECO:0000256" key="4">
    <source>
        <dbReference type="ARBA" id="ARBA00022448"/>
    </source>
</evidence>
<comment type="function">
    <text evidence="16">Core subunit of the mitochondrial membrane respiratory chain NADH dehydrogenase (Complex I) which catalyzes electron transfer from NADH through the respiratory chain, using ubiquinone as an electron acceptor. Essential for the catalytic activity and assembly of complex I.</text>
</comment>
<dbReference type="Pfam" id="PF00662">
    <property type="entry name" value="Proton_antipo_N"/>
    <property type="match status" value="1"/>
</dbReference>
<evidence type="ECO:0000256" key="16">
    <source>
        <dbReference type="RuleBase" id="RU003404"/>
    </source>
</evidence>
<dbReference type="Pfam" id="PF06455">
    <property type="entry name" value="NADH5_C"/>
    <property type="match status" value="1"/>
</dbReference>
<evidence type="ECO:0000256" key="6">
    <source>
        <dbReference type="ARBA" id="ARBA00022692"/>
    </source>
</evidence>
<evidence type="ECO:0000256" key="13">
    <source>
        <dbReference type="ARBA" id="ARBA00023128"/>
    </source>
</evidence>
<feature type="transmembrane region" description="Helical" evidence="16">
    <location>
        <begin position="174"/>
        <end position="193"/>
    </location>
</feature>
<feature type="transmembrane region" description="Helical" evidence="16">
    <location>
        <begin position="371"/>
        <end position="390"/>
    </location>
</feature>
<gene>
    <name evidence="20" type="primary">ND5</name>
</gene>
<dbReference type="InterPro" id="IPR001516">
    <property type="entry name" value="Proton_antipo_N"/>
</dbReference>
<dbReference type="PRINTS" id="PR01434">
    <property type="entry name" value="NADHDHGNASE5"/>
</dbReference>
<evidence type="ECO:0000256" key="12">
    <source>
        <dbReference type="ARBA" id="ARBA00023075"/>
    </source>
</evidence>
<dbReference type="GO" id="GO:0042773">
    <property type="term" value="P:ATP synthesis coupled electron transport"/>
    <property type="evidence" value="ECO:0007669"/>
    <property type="project" value="InterPro"/>
</dbReference>
<protein>
    <recommendedName>
        <fullName evidence="3 16">NADH-ubiquinone oxidoreductase chain 5</fullName>
        <ecNumber evidence="2 16">7.1.1.2</ecNumber>
    </recommendedName>
</protein>
<sequence length="601" mass="66147">MNTALLLNTTMLLTLTIILTPTFLPLLLKNFQNSPKTITTTIKTAFLTSLVPTTLFMHSGLESITSYWEWKFTTNFKIPLSFKMDQYSMLFFPIALFVTWSILQFAMSYMASDPHITKFFSYLTTFLTAMLTLTLANNMFLLFIGWEGVGIMSFLLISWWYGRADANTAALQAVLYNRIGDIGLILSMAWFAFALNSWEMQQMSSPTTPLPLLGLILAATGKSAQFGLHPWLPAAMEGPTPVSALLHSSTMVVAGIFLLIRFHPLFTNNKIALTLCLCLGAMSTLFAATCALTQNDIKKIIAFSTSSQLGLMMVTIGLNLPQLAFLHISTHAFFKAMLFLCSGSIIHSLNGEQDIRKMGGLQKTLPTTTSCLTIGNLALMGTPFLAGFFSKDLIIENLNTSYLNSWALLLTLLATTFTATYSLRMTILVQTEFTRMPAITPMNENNPQILNPINRLALGSIMAGLLITSYMTPTQTPPMTMPTLTKTAALIATILGAILAMELTTMAHMTQPKQNSYLNFSSTLGYFNILTHRLGSTNLLSMGQKIATHLIDLAWYKKMGPEGLANLQLMASKTSTTLHKGQIKAYLGSSALSILIMLLSL</sequence>
<evidence type="ECO:0000256" key="10">
    <source>
        <dbReference type="ARBA" id="ARBA00022989"/>
    </source>
</evidence>
<evidence type="ECO:0000256" key="11">
    <source>
        <dbReference type="ARBA" id="ARBA00023027"/>
    </source>
</evidence>
<evidence type="ECO:0000259" key="18">
    <source>
        <dbReference type="Pfam" id="PF00662"/>
    </source>
</evidence>